<evidence type="ECO:0000259" key="4">
    <source>
        <dbReference type="Pfam" id="PF01872"/>
    </source>
</evidence>
<protein>
    <submittedName>
        <fullName evidence="5">Deaminase</fullName>
    </submittedName>
</protein>
<keyword evidence="2" id="KW-0521">NADP</keyword>
<organism evidence="5 6">
    <name type="scientific">Blautia argi</name>
    <dbReference type="NCBI Taxonomy" id="1912897"/>
    <lineage>
        <taxon>Bacteria</taxon>
        <taxon>Bacillati</taxon>
        <taxon>Bacillota</taxon>
        <taxon>Clostridia</taxon>
        <taxon>Lachnospirales</taxon>
        <taxon>Lachnospiraceae</taxon>
        <taxon>Blautia</taxon>
    </lineage>
</organism>
<dbReference type="OrthoDB" id="9800865at2"/>
<sequence length="225" mass="25060">MAKPYMICHMMTSVDGRIDCKMTEGLRGGEDYYRILNELNVPTTVSGRVTAELELAEPGEFTANNTEVYGKEGFSKKTEAKGYEIVVDTKGKLLWPNATDMEKPYLIITSEQVTKEYLEYLDKQNISWIVCGKEKIDLVRVSEILALEFRVERMGVVGGGAINAGFLDAGLLDEISILIGAGIDGRGSMAAVFDGLEMDHDLIDLKLMDVKKFDSDAVWLHYQTK</sequence>
<dbReference type="InterPro" id="IPR002734">
    <property type="entry name" value="RibDG_C"/>
</dbReference>
<evidence type="ECO:0000256" key="1">
    <source>
        <dbReference type="ARBA" id="ARBA00005104"/>
    </source>
</evidence>
<dbReference type="GO" id="GO:0009231">
    <property type="term" value="P:riboflavin biosynthetic process"/>
    <property type="evidence" value="ECO:0007669"/>
    <property type="project" value="InterPro"/>
</dbReference>
<dbReference type="AlphaFoldDB" id="A0A2Z4U899"/>
<dbReference type="PANTHER" id="PTHR38011:SF7">
    <property type="entry name" value="2,5-DIAMINO-6-RIBOSYLAMINO-4(3H)-PYRIMIDINONE 5'-PHOSPHATE REDUCTASE"/>
    <property type="match status" value="1"/>
</dbReference>
<proteinExistence type="predicted"/>
<evidence type="ECO:0000313" key="6">
    <source>
        <dbReference type="Proteomes" id="UP000250003"/>
    </source>
</evidence>
<feature type="domain" description="Bacterial bifunctional deaminase-reductase C-terminal" evidence="4">
    <location>
        <begin position="4"/>
        <end position="218"/>
    </location>
</feature>
<evidence type="ECO:0000313" key="5">
    <source>
        <dbReference type="EMBL" id="AWY97251.1"/>
    </source>
</evidence>
<dbReference type="InterPro" id="IPR024072">
    <property type="entry name" value="DHFR-like_dom_sf"/>
</dbReference>
<dbReference type="GO" id="GO:0008703">
    <property type="term" value="F:5-amino-6-(5-phosphoribosylamino)uracil reductase activity"/>
    <property type="evidence" value="ECO:0007669"/>
    <property type="project" value="InterPro"/>
</dbReference>
<dbReference type="EMBL" id="CP030280">
    <property type="protein sequence ID" value="AWY97251.1"/>
    <property type="molecule type" value="Genomic_DNA"/>
</dbReference>
<accession>A0A2Z4U899</accession>
<dbReference type="Gene3D" id="3.40.430.10">
    <property type="entry name" value="Dihydrofolate Reductase, subunit A"/>
    <property type="match status" value="1"/>
</dbReference>
<evidence type="ECO:0000256" key="3">
    <source>
        <dbReference type="ARBA" id="ARBA00023002"/>
    </source>
</evidence>
<keyword evidence="3" id="KW-0560">Oxidoreductase</keyword>
<keyword evidence="6" id="KW-1185">Reference proteome</keyword>
<dbReference type="InterPro" id="IPR050765">
    <property type="entry name" value="Riboflavin_Biosynth_HTPR"/>
</dbReference>
<reference evidence="6" key="1">
    <citation type="submission" date="2018-06" db="EMBL/GenBank/DDBJ databases">
        <title>Description of Blautia argi sp. nov., a new anaerobic isolated from dog feces.</title>
        <authorList>
            <person name="Chang Y.-H."/>
            <person name="Paek J."/>
            <person name="Shin Y."/>
        </authorList>
    </citation>
    <scope>NUCLEOTIDE SEQUENCE [LARGE SCALE GENOMIC DNA]</scope>
    <source>
        <strain evidence="6">KCTC 15426</strain>
    </source>
</reference>
<comment type="pathway">
    <text evidence="1">Cofactor biosynthesis; riboflavin biosynthesis.</text>
</comment>
<name>A0A2Z4U899_9FIRM</name>
<dbReference type="RefSeq" id="WP_111918217.1">
    <property type="nucleotide sequence ID" value="NZ_CAUWHR010000019.1"/>
</dbReference>
<evidence type="ECO:0000256" key="2">
    <source>
        <dbReference type="ARBA" id="ARBA00022857"/>
    </source>
</evidence>
<dbReference type="PANTHER" id="PTHR38011">
    <property type="entry name" value="DIHYDROFOLATE REDUCTASE FAMILY PROTEIN (AFU_ORTHOLOGUE AFUA_8G06820)"/>
    <property type="match status" value="1"/>
</dbReference>
<dbReference type="Pfam" id="PF01872">
    <property type="entry name" value="RibD_C"/>
    <property type="match status" value="1"/>
</dbReference>
<dbReference type="SUPFAM" id="SSF53597">
    <property type="entry name" value="Dihydrofolate reductase-like"/>
    <property type="match status" value="1"/>
</dbReference>
<dbReference type="KEGG" id="blau:DQQ01_02765"/>
<dbReference type="Proteomes" id="UP000250003">
    <property type="component" value="Chromosome"/>
</dbReference>
<gene>
    <name evidence="5" type="ORF">DQQ01_02765</name>
</gene>